<evidence type="ECO:0000313" key="10">
    <source>
        <dbReference type="EMBL" id="PWJ44962.1"/>
    </source>
</evidence>
<protein>
    <submittedName>
        <fullName evidence="10">Cysteine desulfurase</fullName>
    </submittedName>
</protein>
<dbReference type="Gene3D" id="1.10.260.50">
    <property type="match status" value="1"/>
</dbReference>
<dbReference type="Pfam" id="PF00266">
    <property type="entry name" value="Aminotran_5"/>
    <property type="match status" value="1"/>
</dbReference>
<dbReference type="PIRSF" id="PIRSF005572">
    <property type="entry name" value="NifS"/>
    <property type="match status" value="1"/>
</dbReference>
<organism evidence="10 11">
    <name type="scientific">Sediminitomix flava</name>
    <dbReference type="NCBI Taxonomy" id="379075"/>
    <lineage>
        <taxon>Bacteria</taxon>
        <taxon>Pseudomonadati</taxon>
        <taxon>Bacteroidota</taxon>
        <taxon>Cytophagia</taxon>
        <taxon>Cytophagales</taxon>
        <taxon>Flammeovirgaceae</taxon>
        <taxon>Sediminitomix</taxon>
    </lineage>
</organism>
<keyword evidence="11" id="KW-1185">Reference proteome</keyword>
<dbReference type="GO" id="GO:0046872">
    <property type="term" value="F:metal ion binding"/>
    <property type="evidence" value="ECO:0007669"/>
    <property type="project" value="UniProtKB-KW"/>
</dbReference>
<comment type="catalytic activity">
    <reaction evidence="8">
        <text>(sulfur carrier)-H + L-cysteine = (sulfur carrier)-SH + L-alanine</text>
        <dbReference type="Rhea" id="RHEA:43892"/>
        <dbReference type="Rhea" id="RHEA-COMP:14737"/>
        <dbReference type="Rhea" id="RHEA-COMP:14739"/>
        <dbReference type="ChEBI" id="CHEBI:29917"/>
        <dbReference type="ChEBI" id="CHEBI:35235"/>
        <dbReference type="ChEBI" id="CHEBI:57972"/>
        <dbReference type="ChEBI" id="CHEBI:64428"/>
        <dbReference type="EC" id="2.8.1.7"/>
    </reaction>
</comment>
<keyword evidence="5" id="KW-0663">Pyridoxal phosphate</keyword>
<comment type="similarity">
    <text evidence="2">Belongs to the class-V pyridoxal-phosphate-dependent aminotransferase family. NifS/IscS subfamily.</text>
</comment>
<dbReference type="Proteomes" id="UP000245535">
    <property type="component" value="Unassembled WGS sequence"/>
</dbReference>
<evidence type="ECO:0000313" key="11">
    <source>
        <dbReference type="Proteomes" id="UP000245535"/>
    </source>
</evidence>
<dbReference type="Gene3D" id="3.90.1150.10">
    <property type="entry name" value="Aspartate Aminotransferase, domain 1"/>
    <property type="match status" value="1"/>
</dbReference>
<gene>
    <name evidence="10" type="ORF">BC781_1011355</name>
</gene>
<dbReference type="EMBL" id="QGDO01000001">
    <property type="protein sequence ID" value="PWJ44962.1"/>
    <property type="molecule type" value="Genomic_DNA"/>
</dbReference>
<evidence type="ECO:0000259" key="9">
    <source>
        <dbReference type="Pfam" id="PF00266"/>
    </source>
</evidence>
<dbReference type="InterPro" id="IPR015422">
    <property type="entry name" value="PyrdxlP-dep_Trfase_small"/>
</dbReference>
<dbReference type="InterPro" id="IPR000192">
    <property type="entry name" value="Aminotrans_V_dom"/>
</dbReference>
<feature type="domain" description="Aminotransferase class V" evidence="9">
    <location>
        <begin position="4"/>
        <end position="367"/>
    </location>
</feature>
<evidence type="ECO:0000256" key="1">
    <source>
        <dbReference type="ARBA" id="ARBA00001933"/>
    </source>
</evidence>
<keyword evidence="7" id="KW-0411">Iron-sulfur</keyword>
<evidence type="ECO:0000256" key="2">
    <source>
        <dbReference type="ARBA" id="ARBA00006490"/>
    </source>
</evidence>
<dbReference type="InterPro" id="IPR015421">
    <property type="entry name" value="PyrdxlP-dep_Trfase_major"/>
</dbReference>
<evidence type="ECO:0000256" key="6">
    <source>
        <dbReference type="ARBA" id="ARBA00023004"/>
    </source>
</evidence>
<dbReference type="GO" id="GO:0051536">
    <property type="term" value="F:iron-sulfur cluster binding"/>
    <property type="evidence" value="ECO:0007669"/>
    <property type="project" value="UniProtKB-KW"/>
</dbReference>
<keyword evidence="6" id="KW-0408">Iron</keyword>
<dbReference type="InterPro" id="IPR015424">
    <property type="entry name" value="PyrdxlP-dep_Trfase"/>
</dbReference>
<dbReference type="PANTHER" id="PTHR11601">
    <property type="entry name" value="CYSTEINE DESULFURYLASE FAMILY MEMBER"/>
    <property type="match status" value="1"/>
</dbReference>
<sequence>MRKVYLDNAASTFLDKEVLAEMVIQMENTNGNPNATHSFGRDARGLIETARQQIAKMINASTSEIIFTGSGTEADNLAIRGLIKANKLEYVISSRLEHHAVGHTIEELEKEGRVKALYVHTDERGNVDYEHLEELLKTHENTLVSLMHGNNEVANLTDLERVGSLCEEYDAFFHTDTVQTMGHLPLDVKKGKMHALVGSAHKFHGPKGIGFLYLKKGTELSPEITGGGQEKELRSGTENLHSISAMAKALQIATDGIENDMEYIKDVKSYFIQRLRETFEGVQFNGMSEDVDNSLYTVLSVSFPPSTNNGMLLFMLDLNGIAASGGSACSSGAQIGSHVLSALRSDPERGNVRFSFCKHTTKEEIDYTIEKLGEIYEGEAILK</sequence>
<evidence type="ECO:0000256" key="4">
    <source>
        <dbReference type="ARBA" id="ARBA00022723"/>
    </source>
</evidence>
<dbReference type="GO" id="GO:0031071">
    <property type="term" value="F:cysteine desulfurase activity"/>
    <property type="evidence" value="ECO:0007669"/>
    <property type="project" value="UniProtKB-EC"/>
</dbReference>
<dbReference type="InterPro" id="IPR016454">
    <property type="entry name" value="Cysteine_dSase"/>
</dbReference>
<name>A0A315ZI31_SEDFL</name>
<comment type="caution">
    <text evidence="10">The sequence shown here is derived from an EMBL/GenBank/DDBJ whole genome shotgun (WGS) entry which is preliminary data.</text>
</comment>
<accession>A0A315ZI31</accession>
<evidence type="ECO:0000256" key="7">
    <source>
        <dbReference type="ARBA" id="ARBA00023014"/>
    </source>
</evidence>
<evidence type="ECO:0000256" key="5">
    <source>
        <dbReference type="ARBA" id="ARBA00022898"/>
    </source>
</evidence>
<dbReference type="RefSeq" id="WP_109616423.1">
    <property type="nucleotide sequence ID" value="NZ_QGDO01000001.1"/>
</dbReference>
<dbReference type="Gene3D" id="3.40.640.10">
    <property type="entry name" value="Type I PLP-dependent aspartate aminotransferase-like (Major domain)"/>
    <property type="match status" value="1"/>
</dbReference>
<keyword evidence="4" id="KW-0479">Metal-binding</keyword>
<dbReference type="SUPFAM" id="SSF53383">
    <property type="entry name" value="PLP-dependent transferases"/>
    <property type="match status" value="1"/>
</dbReference>
<dbReference type="OrthoDB" id="9804366at2"/>
<evidence type="ECO:0000256" key="8">
    <source>
        <dbReference type="ARBA" id="ARBA00050776"/>
    </source>
</evidence>
<evidence type="ECO:0000256" key="3">
    <source>
        <dbReference type="ARBA" id="ARBA00022679"/>
    </source>
</evidence>
<reference evidence="10 11" key="1">
    <citation type="submission" date="2018-03" db="EMBL/GenBank/DDBJ databases">
        <title>Genomic Encyclopedia of Archaeal and Bacterial Type Strains, Phase II (KMG-II): from individual species to whole genera.</title>
        <authorList>
            <person name="Goeker M."/>
        </authorList>
    </citation>
    <scope>NUCLEOTIDE SEQUENCE [LARGE SCALE GENOMIC DNA]</scope>
    <source>
        <strain evidence="10 11">DSM 28229</strain>
    </source>
</reference>
<proteinExistence type="inferred from homology"/>
<keyword evidence="3" id="KW-0808">Transferase</keyword>
<dbReference type="AlphaFoldDB" id="A0A315ZI31"/>
<comment type="cofactor">
    <cofactor evidence="1">
        <name>pyridoxal 5'-phosphate</name>
        <dbReference type="ChEBI" id="CHEBI:597326"/>
    </cofactor>
</comment>
<dbReference type="PANTHER" id="PTHR11601:SF34">
    <property type="entry name" value="CYSTEINE DESULFURASE"/>
    <property type="match status" value="1"/>
</dbReference>